<accession>A0A9R1L991</accession>
<dbReference type="AlphaFoldDB" id="A0A9R1L991"/>
<reference evidence="1" key="2">
    <citation type="submission" date="2020-03" db="EMBL/GenBank/DDBJ databases">
        <title>The second near-complete assembly of the hexaploid bread wheat (Triticum aestivum) genome.</title>
        <authorList>
            <person name="Zimin A.V."/>
            <person name="Puiu D."/>
            <person name="Shumante A."/>
            <person name="Alonge M."/>
            <person name="Salzberg S.L."/>
        </authorList>
    </citation>
    <scope>NUCLEOTIDE SEQUENCE</scope>
    <source>
        <tissue evidence="1">Leaf</tissue>
    </source>
</reference>
<dbReference type="Proteomes" id="UP000815260">
    <property type="component" value="Chromosome 6B"/>
</dbReference>
<feature type="non-terminal residue" evidence="1">
    <location>
        <position position="1"/>
    </location>
</feature>
<evidence type="ECO:0008006" key="2">
    <source>
        <dbReference type="Google" id="ProtNLM"/>
    </source>
</evidence>
<dbReference type="SUPFAM" id="SSF53474">
    <property type="entry name" value="alpha/beta-Hydrolases"/>
    <property type="match status" value="1"/>
</dbReference>
<protein>
    <recommendedName>
        <fullName evidence="2">Alpha/beta hydrolase</fullName>
    </recommendedName>
</protein>
<gene>
    <name evidence="1" type="ORF">CFC21_086245</name>
</gene>
<reference evidence="1" key="1">
    <citation type="journal article" date="2017" name="Gigascience">
        <title>The first near-complete assembly of the hexaploid bread wheat genome, Triticum aestivum.</title>
        <authorList>
            <person name="Zimin A.V."/>
            <person name="Puiu D."/>
            <person name="Hall R."/>
            <person name="Kingan S."/>
            <person name="Clavijo B.J."/>
            <person name="Salzberg S.L."/>
        </authorList>
    </citation>
    <scope>NUCLEOTIDE SEQUENCE</scope>
    <source>
        <tissue evidence="1">Leaf</tissue>
    </source>
</reference>
<dbReference type="InterPro" id="IPR029058">
    <property type="entry name" value="AB_hydrolase_fold"/>
</dbReference>
<comment type="caution">
    <text evidence="1">The sequence shown here is derived from an EMBL/GenBank/DDBJ whole genome shotgun (WGS) entry which is preliminary data.</text>
</comment>
<sequence>GAGHTAPEYMPRECLAMIDRWLSREPL</sequence>
<dbReference type="Gene3D" id="3.40.50.12670">
    <property type="match status" value="1"/>
</dbReference>
<name>A0A9R1L991_WHEAT</name>
<organism evidence="1">
    <name type="scientific">Triticum aestivum</name>
    <name type="common">Wheat</name>
    <dbReference type="NCBI Taxonomy" id="4565"/>
    <lineage>
        <taxon>Eukaryota</taxon>
        <taxon>Viridiplantae</taxon>
        <taxon>Streptophyta</taxon>
        <taxon>Embryophyta</taxon>
        <taxon>Tracheophyta</taxon>
        <taxon>Spermatophyta</taxon>
        <taxon>Magnoliopsida</taxon>
        <taxon>Liliopsida</taxon>
        <taxon>Poales</taxon>
        <taxon>Poaceae</taxon>
        <taxon>BOP clade</taxon>
        <taxon>Pooideae</taxon>
        <taxon>Triticodae</taxon>
        <taxon>Triticeae</taxon>
        <taxon>Triticinae</taxon>
        <taxon>Triticum</taxon>
    </lineage>
</organism>
<proteinExistence type="predicted"/>
<evidence type="ECO:0000313" key="1">
    <source>
        <dbReference type="EMBL" id="KAF7082370.1"/>
    </source>
</evidence>
<dbReference type="EMBL" id="CM022227">
    <property type="protein sequence ID" value="KAF7082370.1"/>
    <property type="molecule type" value="Genomic_DNA"/>
</dbReference>